<dbReference type="AlphaFoldDB" id="A0AB72ZQA5"/>
<sequence length="37" mass="4175">MGVYTGNLDNVNNQGMDRAPHCESPTLTRTQDKIHYP</sequence>
<dbReference type="Proteomes" id="UP000003231">
    <property type="component" value="Unassembled WGS sequence"/>
</dbReference>
<accession>A0AB72ZQA5</accession>
<protein>
    <recommendedName>
        <fullName evidence="4">Transposase</fullName>
    </recommendedName>
</protein>
<evidence type="ECO:0000313" key="2">
    <source>
        <dbReference type="EMBL" id="EIR24702.1"/>
    </source>
</evidence>
<evidence type="ECO:0000256" key="1">
    <source>
        <dbReference type="SAM" id="MobiDB-lite"/>
    </source>
</evidence>
<organism evidence="2 3">
    <name type="scientific">Yersinia pestis PY-08</name>
    <dbReference type="NCBI Taxonomy" id="992134"/>
    <lineage>
        <taxon>Bacteria</taxon>
        <taxon>Pseudomonadati</taxon>
        <taxon>Pseudomonadota</taxon>
        <taxon>Gammaproteobacteria</taxon>
        <taxon>Enterobacterales</taxon>
        <taxon>Yersiniaceae</taxon>
        <taxon>Yersinia</taxon>
    </lineage>
</organism>
<gene>
    <name evidence="2" type="ORF">YPPY08_0371</name>
</gene>
<name>A0AB72ZQA5_YERPE</name>
<evidence type="ECO:0008006" key="4">
    <source>
        <dbReference type="Google" id="ProtNLM"/>
    </source>
</evidence>
<evidence type="ECO:0000313" key="3">
    <source>
        <dbReference type="Proteomes" id="UP000003231"/>
    </source>
</evidence>
<feature type="region of interest" description="Disordered" evidence="1">
    <location>
        <begin position="1"/>
        <end position="37"/>
    </location>
</feature>
<dbReference type="EMBL" id="AKRT01000071">
    <property type="protein sequence ID" value="EIR24702.1"/>
    <property type="molecule type" value="Genomic_DNA"/>
</dbReference>
<reference evidence="2 3" key="1">
    <citation type="submission" date="2012-05" db="EMBL/GenBank/DDBJ databases">
        <title>Genome sequence of Yersinia Pestis PY-08.</title>
        <authorList>
            <person name="Santana-Cruz I."/>
            <person name="Sengamalay N."/>
            <person name="McCracken C."/>
            <person name="Daugherty S.C."/>
            <person name="Maroo A."/>
            <person name="Vara P.G."/>
            <person name="Tallon L.J."/>
            <person name="Sadzewicz L."/>
            <person name="Vinetz J.M."/>
            <person name="Cespedes Zambrano M.J."/>
            <person name="Fraser-Liggett C.M."/>
            <person name="Tettelin H."/>
        </authorList>
    </citation>
    <scope>NUCLEOTIDE SEQUENCE [LARGE SCALE GENOMIC DNA]</scope>
    <source>
        <strain evidence="2 3">PY-08</strain>
    </source>
</reference>
<proteinExistence type="predicted"/>
<comment type="caution">
    <text evidence="2">The sequence shown here is derived from an EMBL/GenBank/DDBJ whole genome shotgun (WGS) entry which is preliminary data.</text>
</comment>